<organism evidence="2 3">
    <name type="scientific">Remersonia thermophila</name>
    <dbReference type="NCBI Taxonomy" id="72144"/>
    <lineage>
        <taxon>Eukaryota</taxon>
        <taxon>Fungi</taxon>
        <taxon>Dikarya</taxon>
        <taxon>Ascomycota</taxon>
        <taxon>Pezizomycotina</taxon>
        <taxon>Sordariomycetes</taxon>
        <taxon>Sordariomycetidae</taxon>
        <taxon>Sordariales</taxon>
        <taxon>Sordariales incertae sedis</taxon>
        <taxon>Remersonia</taxon>
    </lineage>
</organism>
<dbReference type="Gene3D" id="1.10.510.10">
    <property type="entry name" value="Transferase(Phosphotransferase) domain 1"/>
    <property type="match status" value="1"/>
</dbReference>
<evidence type="ECO:0000313" key="3">
    <source>
        <dbReference type="Proteomes" id="UP001600064"/>
    </source>
</evidence>
<name>A0ABR4DH46_9PEZI</name>
<dbReference type="InterPro" id="IPR011009">
    <property type="entry name" value="Kinase-like_dom_sf"/>
</dbReference>
<accession>A0ABR4DH46</accession>
<evidence type="ECO:0000313" key="2">
    <source>
        <dbReference type="EMBL" id="KAL2269690.1"/>
    </source>
</evidence>
<proteinExistence type="predicted"/>
<dbReference type="SUPFAM" id="SSF56112">
    <property type="entry name" value="Protein kinase-like (PK-like)"/>
    <property type="match status" value="1"/>
</dbReference>
<dbReference type="Proteomes" id="UP001600064">
    <property type="component" value="Unassembled WGS sequence"/>
</dbReference>
<feature type="domain" description="Protein kinase" evidence="1">
    <location>
        <begin position="42"/>
        <end position="373"/>
    </location>
</feature>
<dbReference type="InterPro" id="IPR000719">
    <property type="entry name" value="Prot_kinase_dom"/>
</dbReference>
<protein>
    <recommendedName>
        <fullName evidence="1">Protein kinase domain-containing protein</fullName>
    </recommendedName>
</protein>
<dbReference type="PROSITE" id="PS50011">
    <property type="entry name" value="PROTEIN_KINASE_DOM"/>
    <property type="match status" value="1"/>
</dbReference>
<gene>
    <name evidence="2" type="ORF">VTJ83DRAFT_1874</name>
</gene>
<comment type="caution">
    <text evidence="2">The sequence shown here is derived from an EMBL/GenBank/DDBJ whole genome shotgun (WGS) entry which is preliminary data.</text>
</comment>
<reference evidence="2 3" key="1">
    <citation type="journal article" date="2024" name="Commun. Biol.">
        <title>Comparative genomic analysis of thermophilic fungi reveals convergent evolutionary adaptations and gene losses.</title>
        <authorList>
            <person name="Steindorff A.S."/>
            <person name="Aguilar-Pontes M.V."/>
            <person name="Robinson A.J."/>
            <person name="Andreopoulos B."/>
            <person name="LaButti K."/>
            <person name="Kuo A."/>
            <person name="Mondo S."/>
            <person name="Riley R."/>
            <person name="Otillar R."/>
            <person name="Haridas S."/>
            <person name="Lipzen A."/>
            <person name="Grimwood J."/>
            <person name="Schmutz J."/>
            <person name="Clum A."/>
            <person name="Reid I.D."/>
            <person name="Moisan M.C."/>
            <person name="Butler G."/>
            <person name="Nguyen T.T.M."/>
            <person name="Dewar K."/>
            <person name="Conant G."/>
            <person name="Drula E."/>
            <person name="Henrissat B."/>
            <person name="Hansel C."/>
            <person name="Singer S."/>
            <person name="Hutchinson M.I."/>
            <person name="de Vries R.P."/>
            <person name="Natvig D.O."/>
            <person name="Powell A.J."/>
            <person name="Tsang A."/>
            <person name="Grigoriev I.V."/>
        </authorList>
    </citation>
    <scope>NUCLEOTIDE SEQUENCE [LARGE SCALE GENOMIC DNA]</scope>
    <source>
        <strain evidence="2 3">ATCC 22073</strain>
    </source>
</reference>
<evidence type="ECO:0000259" key="1">
    <source>
        <dbReference type="PROSITE" id="PS50011"/>
    </source>
</evidence>
<dbReference type="EMBL" id="JAZGUE010000002">
    <property type="protein sequence ID" value="KAL2269690.1"/>
    <property type="molecule type" value="Genomic_DNA"/>
</dbReference>
<dbReference type="SMART" id="SM00220">
    <property type="entry name" value="S_TKc"/>
    <property type="match status" value="1"/>
</dbReference>
<dbReference type="RefSeq" id="XP_070868414.1">
    <property type="nucleotide sequence ID" value="XM_071008081.1"/>
</dbReference>
<dbReference type="GeneID" id="98122725"/>
<keyword evidence="3" id="KW-1185">Reference proteome</keyword>
<sequence length="412" mass="47212">MSPNINAVSSDNKSMSRFTFLSDNLVETGKDGVAFLVRGGKYIVHKVITGGVQNRVQIVADVHTKELFVRKTSKKQFRYTGSHGPSSTDIPVDDEIRILESLNSFPLRDPKYPDERLRPRWITCVRYYEAPDAARGNRATRVSYWKLCNGGTLHDLIEKNDRVPVSVLARCIAQVCETLHVMYHCGKEPVYHCDLHLANVFVHWPGGAAYKNKPDFYIGDFGYSRTASQSWIDTACCYGAAAAFERRQWELAHDRKYSEPPRVAQPGCRRRWDIAHFLGILAYKLDRKRMGRHPGFNLLKELLDELQKLDDKDHKLATRDPTSKPPPLLPMAKTAREVEAVALRAERDMESYDAFLENGREAVRSLTYRPPFVWDRKMSRRPALTPFEVIKQDAMEWGFHELGGDWTVIRSV</sequence>